<accession>A0A8J1TBC9</accession>
<protein>
    <submittedName>
        <fullName evidence="1">Uncharacterized protein</fullName>
    </submittedName>
</protein>
<dbReference type="EMBL" id="CAIIXF020000011">
    <property type="protein sequence ID" value="CAH1800106.1"/>
    <property type="molecule type" value="Genomic_DNA"/>
</dbReference>
<dbReference type="AlphaFoldDB" id="A0A8J1TBC9"/>
<keyword evidence="2" id="KW-1185">Reference proteome</keyword>
<evidence type="ECO:0000313" key="2">
    <source>
        <dbReference type="Proteomes" id="UP000749559"/>
    </source>
</evidence>
<evidence type="ECO:0000313" key="1">
    <source>
        <dbReference type="EMBL" id="CAH1800106.1"/>
    </source>
</evidence>
<proteinExistence type="predicted"/>
<comment type="caution">
    <text evidence="1">The sequence shown here is derived from an EMBL/GenBank/DDBJ whole genome shotgun (WGS) entry which is preliminary data.</text>
</comment>
<organism evidence="1 2">
    <name type="scientific">Owenia fusiformis</name>
    <name type="common">Polychaete worm</name>
    <dbReference type="NCBI Taxonomy" id="6347"/>
    <lineage>
        <taxon>Eukaryota</taxon>
        <taxon>Metazoa</taxon>
        <taxon>Spiralia</taxon>
        <taxon>Lophotrochozoa</taxon>
        <taxon>Annelida</taxon>
        <taxon>Polychaeta</taxon>
        <taxon>Sedentaria</taxon>
        <taxon>Canalipalpata</taxon>
        <taxon>Sabellida</taxon>
        <taxon>Oweniida</taxon>
        <taxon>Oweniidae</taxon>
        <taxon>Owenia</taxon>
    </lineage>
</organism>
<dbReference type="Proteomes" id="UP000749559">
    <property type="component" value="Unassembled WGS sequence"/>
</dbReference>
<sequence>MDAFRSFKFLLVFSAINALLLCSVVEGDQRPPPPPGLGNEQDPLSHMACSGDEDCNTGLPFCIEGVCGQCRDTGDCGNLECRNPSDKVPFTVCGDPHVRVKVPMSTGGRKDLCFDVYGQAGTSFTYLNMNGVEINATFAKLARRGRYRSSKYRRQKLAIHVDSLTMSIPGPSVLKVNADGAEVIEGNFSVSGGIVEDHLEGWTIKYENIELKVYRGTHKNIDFSVSVGQEEVSRSATGVMGIVSNEAFIIPWNRASGNLYFARSRVPDPVRWNAYRKCFFVRRRSFFVDKLMERISIPLTQERIPLTPERNPLTQGRISLTQGRTPLTAESNPLAQGRIPLTPERNPLTQGRIPLTKERSPLTRERIPRTQERTPKKYFNM</sequence>
<gene>
    <name evidence="1" type="ORF">OFUS_LOCUS24036</name>
</gene>
<reference evidence="1" key="1">
    <citation type="submission" date="2022-03" db="EMBL/GenBank/DDBJ databases">
        <authorList>
            <person name="Martin C."/>
        </authorList>
    </citation>
    <scope>NUCLEOTIDE SEQUENCE</scope>
</reference>
<name>A0A8J1TBC9_OWEFU</name>